<dbReference type="STRING" id="92947.BVG79_00145"/>
<dbReference type="EMBL" id="CP019937">
    <property type="protein sequence ID" value="ARO13505.1"/>
    <property type="molecule type" value="Genomic_DNA"/>
</dbReference>
<accession>A0A1W6NWA9</accession>
<keyword evidence="2" id="KW-0808">Transferase</keyword>
<protein>
    <submittedName>
        <fullName evidence="2">GCN5-related N-acetyltransferase</fullName>
    </submittedName>
</protein>
<dbReference type="AlphaFoldDB" id="A0A1W6NWA9"/>
<proteinExistence type="predicted"/>
<dbReference type="InterPro" id="IPR016181">
    <property type="entry name" value="Acyl_CoA_acyltransferase"/>
</dbReference>
<gene>
    <name evidence="2" type="ORF">BVG79_00145</name>
</gene>
<organism evidence="2 3">
    <name type="scientific">Ketogulonicigenium robustum</name>
    <dbReference type="NCBI Taxonomy" id="92947"/>
    <lineage>
        <taxon>Bacteria</taxon>
        <taxon>Pseudomonadati</taxon>
        <taxon>Pseudomonadota</taxon>
        <taxon>Alphaproteobacteria</taxon>
        <taxon>Rhodobacterales</taxon>
        <taxon>Roseobacteraceae</taxon>
        <taxon>Ketogulonicigenium</taxon>
    </lineage>
</organism>
<feature type="domain" description="N-acetyltransferase" evidence="1">
    <location>
        <begin position="29"/>
        <end position="165"/>
    </location>
</feature>
<dbReference type="PROSITE" id="PS51186">
    <property type="entry name" value="GNAT"/>
    <property type="match status" value="1"/>
</dbReference>
<keyword evidence="3" id="KW-1185">Reference proteome</keyword>
<evidence type="ECO:0000259" key="1">
    <source>
        <dbReference type="PROSITE" id="PS51186"/>
    </source>
</evidence>
<dbReference type="KEGG" id="kro:BVG79_00145"/>
<dbReference type="Pfam" id="PF00583">
    <property type="entry name" value="Acetyltransf_1"/>
    <property type="match status" value="1"/>
</dbReference>
<sequence>MKMDMLVNLYARPLEGLAARVAGLAAQGITIRRALPPEMHLLQDWVATHFSAYWVSELTVAMAHQPPGCWIAVENGALVGFACHDATARGFFGPTGVSADHRGKGIGLGLLYHTLMAMRAQGHAYAIIGSVGPADFYAQTVGAMPIPADDAGIYQGLLRRPETTA</sequence>
<evidence type="ECO:0000313" key="3">
    <source>
        <dbReference type="Proteomes" id="UP000242447"/>
    </source>
</evidence>
<dbReference type="CDD" id="cd04301">
    <property type="entry name" value="NAT_SF"/>
    <property type="match status" value="1"/>
</dbReference>
<reference evidence="2 3" key="1">
    <citation type="submission" date="2017-02" db="EMBL/GenBank/DDBJ databases">
        <title>Ketogulonicigenium robustum SPU B003 Genome sequencing and assembly.</title>
        <authorList>
            <person name="Li Y."/>
            <person name="Liu L."/>
            <person name="Wang C."/>
            <person name="Zhang M."/>
            <person name="Zhang T."/>
            <person name="Zhang Y."/>
        </authorList>
    </citation>
    <scope>NUCLEOTIDE SEQUENCE [LARGE SCALE GENOMIC DNA]</scope>
    <source>
        <strain evidence="2 3">SPU_B003</strain>
    </source>
</reference>
<dbReference type="SUPFAM" id="SSF55729">
    <property type="entry name" value="Acyl-CoA N-acyltransferases (Nat)"/>
    <property type="match status" value="1"/>
</dbReference>
<dbReference type="Gene3D" id="3.40.630.30">
    <property type="match status" value="1"/>
</dbReference>
<dbReference type="GO" id="GO:0016747">
    <property type="term" value="F:acyltransferase activity, transferring groups other than amino-acyl groups"/>
    <property type="evidence" value="ECO:0007669"/>
    <property type="project" value="InterPro"/>
</dbReference>
<dbReference type="InterPro" id="IPR000182">
    <property type="entry name" value="GNAT_dom"/>
</dbReference>
<dbReference type="Proteomes" id="UP000242447">
    <property type="component" value="Chromosome"/>
</dbReference>
<name>A0A1W6NWA9_9RHOB</name>
<evidence type="ECO:0000313" key="2">
    <source>
        <dbReference type="EMBL" id="ARO13505.1"/>
    </source>
</evidence>